<dbReference type="EMBL" id="JARHTQ010000001">
    <property type="protein sequence ID" value="MDF2254324.1"/>
    <property type="molecule type" value="Genomic_DNA"/>
</dbReference>
<evidence type="ECO:0000313" key="1">
    <source>
        <dbReference type="EMBL" id="MDF2254324.1"/>
    </source>
</evidence>
<keyword evidence="2" id="KW-1185">Reference proteome</keyword>
<dbReference type="RefSeq" id="WP_275806523.1">
    <property type="nucleotide sequence ID" value="NZ_BAAANM010000005.1"/>
</dbReference>
<evidence type="ECO:0000313" key="2">
    <source>
        <dbReference type="Proteomes" id="UP001220022"/>
    </source>
</evidence>
<comment type="caution">
    <text evidence="1">The sequence shown here is derived from an EMBL/GenBank/DDBJ whole genome shotgun (WGS) entry which is preliminary data.</text>
</comment>
<accession>A0ABT5YS10</accession>
<dbReference type="Proteomes" id="UP001220022">
    <property type="component" value="Unassembled WGS sequence"/>
</dbReference>
<name>A0ABT5YS10_9ACTN</name>
<reference evidence="1 2" key="1">
    <citation type="submission" date="2023-03" db="EMBL/GenBank/DDBJ databases">
        <title>Draft genome sequence of type strain Streptomyces ferralitis JCM 14344.</title>
        <authorList>
            <person name="Klaysubun C."/>
            <person name="Duangmal K."/>
        </authorList>
    </citation>
    <scope>NUCLEOTIDE SEQUENCE [LARGE SCALE GENOMIC DNA]</scope>
    <source>
        <strain evidence="1 2">JCM 14344</strain>
    </source>
</reference>
<gene>
    <name evidence="1" type="ORF">P2L57_00865</name>
</gene>
<organism evidence="1 2">
    <name type="scientific">Streptantibioticus ferralitis</name>
    <dbReference type="NCBI Taxonomy" id="236510"/>
    <lineage>
        <taxon>Bacteria</taxon>
        <taxon>Bacillati</taxon>
        <taxon>Actinomycetota</taxon>
        <taxon>Actinomycetes</taxon>
        <taxon>Kitasatosporales</taxon>
        <taxon>Streptomycetaceae</taxon>
        <taxon>Streptantibioticus</taxon>
    </lineage>
</organism>
<evidence type="ECO:0008006" key="3">
    <source>
        <dbReference type="Google" id="ProtNLM"/>
    </source>
</evidence>
<protein>
    <recommendedName>
        <fullName evidence="3">DUF4209 domain-containing protein</fullName>
    </recommendedName>
</protein>
<sequence>MTNTDPVILGALDRATQDFSAISDVVERLIHEVSELDPTTYDTVHLDAVRAAIGFRLLADGTFSGEYAGALSSPWPRTIDQVGPDALPVWAAYADAAASPVVRAHLHHLLTAAKANRPHVHARAAITAYRDAVPTFQAADTISTRARAAESLVHALGLARGMNQKDLIGPVVTDIVTMVEDMLDTAPPALGLLHRLLDVLIAANADSATVSALIERAVTASENDIVLHHAFLGLLRRLGVDDVGRKAVDRRIVAAMIDTAEKKRTGMPSLLLFNDAATKAQQAGLTDLAEQARKKMQAMKVQNLGIAVSRMPLQLTPAERDTALVEVDQARTLAEALWRIGAMPAPAGTDAEAERAARAVMPNAPLTTVIPRGSVNPGGPVPTAPASTDGLENTKAIYRKIAILRAGLAFEVQLDRVWERFAPSVEDLVAVLDCAELGTVSRTKMLARAFKFYSTGEDDDASVHLAVPRVEALAREIMRGRGVPMLTVAQGATNGGVVQLGTLISNMEKIGFDEDRRYSFALAFTDGERGLNVRNDVCHGLIDCPPRPVVALVLQAALHLLAVAHGVISLSAPAASATSGPSS</sequence>
<proteinExistence type="predicted"/>